<dbReference type="AlphaFoldDB" id="A0A933W2M2"/>
<feature type="compositionally biased region" description="Basic and acidic residues" evidence="1">
    <location>
        <begin position="79"/>
        <end position="116"/>
    </location>
</feature>
<gene>
    <name evidence="3" type="ORF">HZA66_17350</name>
</gene>
<accession>A0A933W2M2</accession>
<feature type="signal peptide" evidence="2">
    <location>
        <begin position="1"/>
        <end position="23"/>
    </location>
</feature>
<evidence type="ECO:0000313" key="3">
    <source>
        <dbReference type="EMBL" id="MBI5131210.1"/>
    </source>
</evidence>
<sequence length="208" mass="22285">MTNRFLISVAAAALIGSGIAAQAQSGGAATGSSAPQMNRSEGAGMNAGPADERRAPAGASQQRAQDSAPKGSMSSDGGRIGKDMKAEDRNAKEMDRKAGNDRDQMNRNADSQRDRTTTGQAGAGAKLSTEQRTKITTVIKNQRIAPQTNVNFSISVGTRVPRDVRFHPLPTEIITIYPQWRGYEFFLVRDEIIVVDPRTLEIVAVLDA</sequence>
<evidence type="ECO:0000256" key="2">
    <source>
        <dbReference type="SAM" id="SignalP"/>
    </source>
</evidence>
<dbReference type="EMBL" id="JACRJB010000052">
    <property type="protein sequence ID" value="MBI5131210.1"/>
    <property type="molecule type" value="Genomic_DNA"/>
</dbReference>
<reference evidence="3" key="1">
    <citation type="submission" date="2020-07" db="EMBL/GenBank/DDBJ databases">
        <title>Huge and variable diversity of episymbiotic CPR bacteria and DPANN archaea in groundwater ecosystems.</title>
        <authorList>
            <person name="He C.Y."/>
            <person name="Keren R."/>
            <person name="Whittaker M."/>
            <person name="Farag I.F."/>
            <person name="Doudna J."/>
            <person name="Cate J.H.D."/>
            <person name="Banfield J.F."/>
        </authorList>
    </citation>
    <scope>NUCLEOTIDE SEQUENCE</scope>
    <source>
        <strain evidence="3">NC_groundwater_1818_Pr3_B-0.1um_66_35</strain>
    </source>
</reference>
<dbReference type="Pfam" id="PF06823">
    <property type="entry name" value="DUF1236"/>
    <property type="match status" value="1"/>
</dbReference>
<proteinExistence type="predicted"/>
<organism evidence="3 4">
    <name type="scientific">Rhodopseudomonas palustris</name>
    <dbReference type="NCBI Taxonomy" id="1076"/>
    <lineage>
        <taxon>Bacteria</taxon>
        <taxon>Pseudomonadati</taxon>
        <taxon>Pseudomonadota</taxon>
        <taxon>Alphaproteobacteria</taxon>
        <taxon>Hyphomicrobiales</taxon>
        <taxon>Nitrobacteraceae</taxon>
        <taxon>Rhodopseudomonas</taxon>
    </lineage>
</organism>
<name>A0A933W2M2_RHOPL</name>
<evidence type="ECO:0000313" key="4">
    <source>
        <dbReference type="Proteomes" id="UP000782519"/>
    </source>
</evidence>
<keyword evidence="2" id="KW-0732">Signal</keyword>
<feature type="compositionally biased region" description="Low complexity" evidence="1">
    <location>
        <begin position="22"/>
        <end position="34"/>
    </location>
</feature>
<dbReference type="Proteomes" id="UP000782519">
    <property type="component" value="Unassembled WGS sequence"/>
</dbReference>
<comment type="caution">
    <text evidence="3">The sequence shown here is derived from an EMBL/GenBank/DDBJ whole genome shotgun (WGS) entry which is preliminary data.</text>
</comment>
<feature type="chain" id="PRO_5038035589" evidence="2">
    <location>
        <begin position="24"/>
        <end position="208"/>
    </location>
</feature>
<dbReference type="Gene3D" id="3.10.450.160">
    <property type="entry name" value="inner membrane protein cigr"/>
    <property type="match status" value="1"/>
</dbReference>
<evidence type="ECO:0000256" key="1">
    <source>
        <dbReference type="SAM" id="MobiDB-lite"/>
    </source>
</evidence>
<protein>
    <submittedName>
        <fullName evidence="3">DUF1236 domain-containing protein</fullName>
    </submittedName>
</protein>
<dbReference type="InterPro" id="IPR009642">
    <property type="entry name" value="DUF1236"/>
</dbReference>
<feature type="region of interest" description="Disordered" evidence="1">
    <location>
        <begin position="22"/>
        <end position="127"/>
    </location>
</feature>